<dbReference type="Gene3D" id="3.90.75.20">
    <property type="match status" value="2"/>
</dbReference>
<protein>
    <submittedName>
        <fullName evidence="2">HNH endonuclease</fullName>
    </submittedName>
</protein>
<gene>
    <name evidence="2" type="ORF">LCPAC403_02370</name>
</gene>
<keyword evidence="2" id="KW-0540">Nuclease</keyword>
<dbReference type="InterPro" id="IPR003615">
    <property type="entry name" value="HNH_nuc"/>
</dbReference>
<dbReference type="InterPro" id="IPR044925">
    <property type="entry name" value="His-Me_finger_sf"/>
</dbReference>
<reference evidence="2" key="1">
    <citation type="journal article" date="2019" name="MBio">
        <title>Virus Genomes from Deep Sea Sediments Expand the Ocean Megavirome and Support Independent Origins of Viral Gigantism.</title>
        <authorList>
            <person name="Backstrom D."/>
            <person name="Yutin N."/>
            <person name="Jorgensen S.L."/>
            <person name="Dharamshi J."/>
            <person name="Homa F."/>
            <person name="Zaremba-Niedwiedzka K."/>
            <person name="Spang A."/>
            <person name="Wolf Y.I."/>
            <person name="Koonin E.V."/>
            <person name="Ettema T.J."/>
        </authorList>
    </citation>
    <scope>NUCLEOTIDE SEQUENCE</scope>
</reference>
<dbReference type="SUPFAM" id="SSF54060">
    <property type="entry name" value="His-Me finger endonucleases"/>
    <property type="match status" value="2"/>
</dbReference>
<proteinExistence type="predicted"/>
<evidence type="ECO:0000313" key="2">
    <source>
        <dbReference type="EMBL" id="QBK93103.1"/>
    </source>
</evidence>
<sequence>MKDFAVSGYMISSLGKVYSIGKSKYLTGTLTATGYTKVGITLDEDGQTRNKKIHTLQGIAFFGLRSLYGNDRSEISMDHLNREKNDNFTCCNLLPANRSKQNKNQSHKRPTGKIIVKVDEDNEILKQYKSIEFASGELKIGSKKLCRYIITGDLYEGYHYRLFGKEDIKDQVWKSTVKLYLYYQPSAEVSDSGWILRADGALTRGYDFGLYKSTSFLDVSKGKDHKVGRLMHDIVWSVFNDKLVPEGYQISHLNCIGKDNRLVNLELATQLENLMTTIHQGLKKTWYLC</sequence>
<keyword evidence="2" id="KW-0378">Hydrolase</keyword>
<dbReference type="Pfam" id="PF13392">
    <property type="entry name" value="HNH_3"/>
    <property type="match status" value="1"/>
</dbReference>
<name>A0A481ZAZ8_9VIRU</name>
<dbReference type="GO" id="GO:0004519">
    <property type="term" value="F:endonuclease activity"/>
    <property type="evidence" value="ECO:0007669"/>
    <property type="project" value="UniProtKB-KW"/>
</dbReference>
<dbReference type="EMBL" id="MK500590">
    <property type="protein sequence ID" value="QBK93103.1"/>
    <property type="molecule type" value="Genomic_DNA"/>
</dbReference>
<keyword evidence="2" id="KW-0255">Endonuclease</keyword>
<evidence type="ECO:0000259" key="1">
    <source>
        <dbReference type="Pfam" id="PF13392"/>
    </source>
</evidence>
<feature type="domain" description="HNH nuclease" evidence="1">
    <location>
        <begin position="230"/>
        <end position="274"/>
    </location>
</feature>
<accession>A0A481ZAZ8</accession>
<organism evidence="2">
    <name type="scientific">Pithovirus LCPAC403</name>
    <dbReference type="NCBI Taxonomy" id="2506596"/>
    <lineage>
        <taxon>Viruses</taxon>
        <taxon>Pithoviruses</taxon>
    </lineage>
</organism>